<dbReference type="EMBL" id="CP012673">
    <property type="protein sequence ID" value="AUX38973.1"/>
    <property type="molecule type" value="Genomic_DNA"/>
</dbReference>
<dbReference type="InterPro" id="IPR008983">
    <property type="entry name" value="Tumour_necrosis_fac-like_dom"/>
</dbReference>
<organism evidence="2 3">
    <name type="scientific">Sorangium cellulosum</name>
    <name type="common">Polyangium cellulosum</name>
    <dbReference type="NCBI Taxonomy" id="56"/>
    <lineage>
        <taxon>Bacteria</taxon>
        <taxon>Pseudomonadati</taxon>
        <taxon>Myxococcota</taxon>
        <taxon>Polyangia</taxon>
        <taxon>Polyangiales</taxon>
        <taxon>Polyangiaceae</taxon>
        <taxon>Sorangium</taxon>
    </lineage>
</organism>
<dbReference type="Pfam" id="PF23759">
    <property type="entry name" value="GBD_T9SS_assoc"/>
    <property type="match status" value="1"/>
</dbReference>
<name>A0A2L0EI51_SORCE</name>
<dbReference type="InterPro" id="IPR056600">
    <property type="entry name" value="GBD_T9SS_assoc"/>
</dbReference>
<protein>
    <recommendedName>
        <fullName evidence="1">T9SS-like galactose binding domain-containing protein</fullName>
    </recommendedName>
</protein>
<evidence type="ECO:0000259" key="1">
    <source>
        <dbReference type="Pfam" id="PF23759"/>
    </source>
</evidence>
<dbReference type="Proteomes" id="UP000238348">
    <property type="component" value="Chromosome"/>
</dbReference>
<evidence type="ECO:0000313" key="3">
    <source>
        <dbReference type="Proteomes" id="UP000238348"/>
    </source>
</evidence>
<accession>A0A2L0EI51</accession>
<dbReference type="Gene3D" id="2.60.120.40">
    <property type="match status" value="1"/>
</dbReference>
<sequence>MDLQSEAQHCGACYFACNDAQHCREGQCTCPDIEVQDLGTAVPPTITGTTAGAPLADDLRCAGPAPQRAFQFTVPPDGGGTYRFDSSGSSANTVIGLIDGNSCGELACRDDLSDESPSFSVILTAHQVVRVVVTSTQGEDSDFEIAIRRLYAPVASSCSPLDIGSTVPQTVTGSVAGMGDLARELCGLAPPGSTDVSFTFTPPHDGTYVFDKTGSSADVELAIYQESCHDPELFYGCSTEEDQRRVILELPGGVPFVVILDGFTGGAGDYSLTITERLPLPCPAVDLGSTVPQTVSDVTLDRASLDVDPGCTGNGVFMSVASYQFTAPADATYSFSTSSSPYDTWNGPGLVVRDGTCSGPELDCVEPNIYDRPSEVSRRLAAGQTVVVGVTCYSDLCRHSLSITMPAEPPCPEIDLGSTVPQSVTGASSGPSFVSSTCSMEGRDPIGPEKTFRFTAPSDDTYVFDTAGSDWNVLTVLDGEDSCSGAVLACNGDLPATRTELPLLAGQSVTVIVDSVFYISNGVALNIYRRDDVGSCASPHDLGSTVPQTVVSSRRVLYDEVDPSCNPGAGTSDEVYAFTAPTDGTYLFSTSSNTSWYTTLSLHDGGCSGTELRCAVSSSTAGGTARAWTIVALTAGQTVNAVVSYSRLRFDLPDDLPSLTIESASTSGTCSAPIELGSAVPLWVRGDATLNADSIPAPCNRAAGPHPDVVYHFTAPAAATYTFSAASSFFSPVVHVLEADCAGATLGCFSASSWIAEGSVTLAAGQVVTIAVEGRDDRSGTFTLDIF</sequence>
<evidence type="ECO:0000313" key="2">
    <source>
        <dbReference type="EMBL" id="AUX38973.1"/>
    </source>
</evidence>
<feature type="domain" description="T9SS-like galactose binding" evidence="1">
    <location>
        <begin position="558"/>
        <end position="620"/>
    </location>
</feature>
<gene>
    <name evidence="2" type="ORF">SOCE26_003550</name>
</gene>
<reference evidence="2 3" key="1">
    <citation type="submission" date="2015-09" db="EMBL/GenBank/DDBJ databases">
        <title>Sorangium comparison.</title>
        <authorList>
            <person name="Zaburannyi N."/>
            <person name="Bunk B."/>
            <person name="Overmann J."/>
            <person name="Mueller R."/>
        </authorList>
    </citation>
    <scope>NUCLEOTIDE SEQUENCE [LARGE SCALE GENOMIC DNA]</scope>
    <source>
        <strain evidence="2 3">So ce26</strain>
    </source>
</reference>
<proteinExistence type="predicted"/>
<dbReference type="AlphaFoldDB" id="A0A2L0EI51"/>